<dbReference type="Pfam" id="PF02367">
    <property type="entry name" value="TsaE"/>
    <property type="match status" value="1"/>
</dbReference>
<evidence type="ECO:0000256" key="7">
    <source>
        <dbReference type="ARBA" id="ARBA00022741"/>
    </source>
</evidence>
<name>A0A1M7B2T6_9FLAO</name>
<dbReference type="Proteomes" id="UP000184069">
    <property type="component" value="Unassembled WGS sequence"/>
</dbReference>
<evidence type="ECO:0000256" key="5">
    <source>
        <dbReference type="ARBA" id="ARBA00022694"/>
    </source>
</evidence>
<evidence type="ECO:0000256" key="1">
    <source>
        <dbReference type="ARBA" id="ARBA00004496"/>
    </source>
</evidence>
<keyword evidence="9" id="KW-0460">Magnesium</keyword>
<dbReference type="NCBIfam" id="TIGR00150">
    <property type="entry name" value="T6A_YjeE"/>
    <property type="match status" value="1"/>
</dbReference>
<dbReference type="GO" id="GO:0046872">
    <property type="term" value="F:metal ion binding"/>
    <property type="evidence" value="ECO:0007669"/>
    <property type="project" value="UniProtKB-KW"/>
</dbReference>
<keyword evidence="4" id="KW-0963">Cytoplasm</keyword>
<evidence type="ECO:0000256" key="3">
    <source>
        <dbReference type="ARBA" id="ARBA00019010"/>
    </source>
</evidence>
<dbReference type="InterPro" id="IPR027417">
    <property type="entry name" value="P-loop_NTPase"/>
</dbReference>
<dbReference type="GO" id="GO:0002949">
    <property type="term" value="P:tRNA threonylcarbamoyladenosine modification"/>
    <property type="evidence" value="ECO:0007669"/>
    <property type="project" value="InterPro"/>
</dbReference>
<protein>
    <recommendedName>
        <fullName evidence="3">tRNA threonylcarbamoyladenosine biosynthesis protein TsaE</fullName>
    </recommendedName>
    <alternativeName>
        <fullName evidence="10">t(6)A37 threonylcarbamoyladenosine biosynthesis protein TsaE</fullName>
    </alternativeName>
</protein>
<evidence type="ECO:0000313" key="12">
    <source>
        <dbReference type="Proteomes" id="UP000184069"/>
    </source>
</evidence>
<evidence type="ECO:0000256" key="8">
    <source>
        <dbReference type="ARBA" id="ARBA00022840"/>
    </source>
</evidence>
<reference evidence="11 12" key="1">
    <citation type="submission" date="2016-11" db="EMBL/GenBank/DDBJ databases">
        <authorList>
            <person name="Jaros S."/>
            <person name="Januszkiewicz K."/>
            <person name="Wedrychowicz H."/>
        </authorList>
    </citation>
    <scope>NUCLEOTIDE SEQUENCE [LARGE SCALE GENOMIC DNA]</scope>
    <source>
        <strain evidence="11 12">DSM 27621</strain>
    </source>
</reference>
<gene>
    <name evidence="11" type="ORF">SAMN05444407_104214</name>
</gene>
<keyword evidence="5" id="KW-0819">tRNA processing</keyword>
<dbReference type="GO" id="GO:0005737">
    <property type="term" value="C:cytoplasm"/>
    <property type="evidence" value="ECO:0007669"/>
    <property type="project" value="UniProtKB-SubCell"/>
</dbReference>
<keyword evidence="8" id="KW-0067">ATP-binding</keyword>
<organism evidence="11 12">
    <name type="scientific">Chryseobacterium contaminans</name>
    <dbReference type="NCBI Taxonomy" id="1423959"/>
    <lineage>
        <taxon>Bacteria</taxon>
        <taxon>Pseudomonadati</taxon>
        <taxon>Bacteroidota</taxon>
        <taxon>Flavobacteriia</taxon>
        <taxon>Flavobacteriales</taxon>
        <taxon>Weeksellaceae</taxon>
        <taxon>Chryseobacterium group</taxon>
        <taxon>Chryseobacterium</taxon>
    </lineage>
</organism>
<dbReference type="STRING" id="1423959.SAMN05444407_104214"/>
<comment type="similarity">
    <text evidence="2">Belongs to the TsaE family.</text>
</comment>
<evidence type="ECO:0000256" key="2">
    <source>
        <dbReference type="ARBA" id="ARBA00007599"/>
    </source>
</evidence>
<dbReference type="InterPro" id="IPR003442">
    <property type="entry name" value="T6A_TsaE"/>
</dbReference>
<dbReference type="SUPFAM" id="SSF52540">
    <property type="entry name" value="P-loop containing nucleoside triphosphate hydrolases"/>
    <property type="match status" value="1"/>
</dbReference>
<dbReference type="AlphaFoldDB" id="A0A1M7B2T6"/>
<sequence>MAQKIEKHFSPYYPLSYSTTLTHYHSQNSHSKTYSLFLQTNKPMQFTIHTIEDWQEVVDSILPELKHNILLLKGNLGAGKTTFSQVLLKNLGSNDEVSSPTYSIVNEYNTPKGKVFHFDLYRLKNIEEVYDIGIEEYLDNSFLCIIEWPEVYEEELYGLNYHTMSIVNTGENREVSFE</sequence>
<dbReference type="PANTHER" id="PTHR33540">
    <property type="entry name" value="TRNA THREONYLCARBAMOYLADENOSINE BIOSYNTHESIS PROTEIN TSAE"/>
    <property type="match status" value="1"/>
</dbReference>
<evidence type="ECO:0000256" key="4">
    <source>
        <dbReference type="ARBA" id="ARBA00022490"/>
    </source>
</evidence>
<evidence type="ECO:0000313" key="11">
    <source>
        <dbReference type="EMBL" id="SHL49254.1"/>
    </source>
</evidence>
<dbReference type="EMBL" id="FRBM01000004">
    <property type="protein sequence ID" value="SHL49254.1"/>
    <property type="molecule type" value="Genomic_DNA"/>
</dbReference>
<accession>A0A1M7B2T6</accession>
<dbReference type="GO" id="GO:0005524">
    <property type="term" value="F:ATP binding"/>
    <property type="evidence" value="ECO:0007669"/>
    <property type="project" value="UniProtKB-KW"/>
</dbReference>
<keyword evidence="6" id="KW-0479">Metal-binding</keyword>
<comment type="subcellular location">
    <subcellularLocation>
        <location evidence="1">Cytoplasm</location>
    </subcellularLocation>
</comment>
<proteinExistence type="inferred from homology"/>
<keyword evidence="7" id="KW-0547">Nucleotide-binding</keyword>
<dbReference type="Gene3D" id="3.40.50.300">
    <property type="entry name" value="P-loop containing nucleotide triphosphate hydrolases"/>
    <property type="match status" value="1"/>
</dbReference>
<dbReference type="PANTHER" id="PTHR33540:SF2">
    <property type="entry name" value="TRNA THREONYLCARBAMOYLADENOSINE BIOSYNTHESIS PROTEIN TSAE"/>
    <property type="match status" value="1"/>
</dbReference>
<evidence type="ECO:0000256" key="9">
    <source>
        <dbReference type="ARBA" id="ARBA00022842"/>
    </source>
</evidence>
<evidence type="ECO:0000256" key="6">
    <source>
        <dbReference type="ARBA" id="ARBA00022723"/>
    </source>
</evidence>
<evidence type="ECO:0000256" key="10">
    <source>
        <dbReference type="ARBA" id="ARBA00032441"/>
    </source>
</evidence>